<feature type="transmembrane region" description="Helical" evidence="11">
    <location>
        <begin position="343"/>
        <end position="364"/>
    </location>
</feature>
<dbReference type="OMA" id="STCTHKN"/>
<feature type="transmembrane region" description="Helical" evidence="11">
    <location>
        <begin position="317"/>
        <end position="337"/>
    </location>
</feature>
<evidence type="ECO:0000256" key="4">
    <source>
        <dbReference type="ARBA" id="ARBA00022989"/>
    </source>
</evidence>
<evidence type="ECO:0000256" key="1">
    <source>
        <dbReference type="ARBA" id="ARBA00004651"/>
    </source>
</evidence>
<feature type="transmembrane region" description="Helical" evidence="11">
    <location>
        <begin position="60"/>
        <end position="84"/>
    </location>
</feature>
<keyword evidence="7 9" id="KW-0675">Receptor</keyword>
<keyword evidence="13" id="KW-1185">Reference proteome</keyword>
<evidence type="ECO:0000256" key="5">
    <source>
        <dbReference type="ARBA" id="ARBA00023040"/>
    </source>
</evidence>
<sequence>MEGATDFISPDTSRHLVRETNETSTPTEFTTLAGYGEPTTADYDYYEGAFKFNDYTQRCIVGTIFVIVSILGTFGNGLVILAVVLSRKLRTVTNVFVVNLAVADLLVCLTLPWNAVGLFTRPELGWPLPEKLCVALALIVYTCGGCSLFTLATIAINRWMLITRPSRTYHTCYKPAYLAIMVVIVWLVPLLVAWLPPTLGLGELGYTKKYSTCTHKNSHELAPYYSLLQSVVFFPVPLLIIIVCYVKIFKHVRQHTKVLMGKQDQSAELSETSNNRENPSGSSVKCSKTELSPRRSQNLSVAKRRLSRRQIEITKNLFYVVCAFTICIMPYGVALLIPPSDPVIPWTAALFLVNSCINPIIYATKHPYFKQVFKLMLTCKCEGIPEQSDFLRSVRSTVRRDQGKRRN</sequence>
<evidence type="ECO:0000256" key="9">
    <source>
        <dbReference type="RuleBase" id="RU000688"/>
    </source>
</evidence>
<dbReference type="Proteomes" id="UP000694845">
    <property type="component" value="Unplaced"/>
</dbReference>
<dbReference type="PROSITE" id="PS50262">
    <property type="entry name" value="G_PROTEIN_RECEP_F1_2"/>
    <property type="match status" value="1"/>
</dbReference>
<evidence type="ECO:0000256" key="2">
    <source>
        <dbReference type="ARBA" id="ARBA00022475"/>
    </source>
</evidence>
<evidence type="ECO:0000256" key="8">
    <source>
        <dbReference type="ARBA" id="ARBA00023224"/>
    </source>
</evidence>
<dbReference type="AlphaFoldDB" id="A0A8B7XIG5"/>
<keyword evidence="4 11" id="KW-1133">Transmembrane helix</keyword>
<feature type="domain" description="G-protein coupled receptors family 1 profile" evidence="12">
    <location>
        <begin position="75"/>
        <end position="362"/>
    </location>
</feature>
<dbReference type="GO" id="GO:0004930">
    <property type="term" value="F:G protein-coupled receptor activity"/>
    <property type="evidence" value="ECO:0007669"/>
    <property type="project" value="UniProtKB-KW"/>
</dbReference>
<keyword evidence="3 9" id="KW-0812">Transmembrane</keyword>
<evidence type="ECO:0000256" key="6">
    <source>
        <dbReference type="ARBA" id="ARBA00023136"/>
    </source>
</evidence>
<feature type="compositionally biased region" description="Polar residues" evidence="10">
    <location>
        <begin position="267"/>
        <end position="286"/>
    </location>
</feature>
<comment type="similarity">
    <text evidence="9">Belongs to the G-protein coupled receptor 1 family.</text>
</comment>
<dbReference type="Pfam" id="PF00001">
    <property type="entry name" value="7tm_1"/>
    <property type="match status" value="1"/>
</dbReference>
<evidence type="ECO:0000259" key="12">
    <source>
        <dbReference type="PROSITE" id="PS50262"/>
    </source>
</evidence>
<dbReference type="PANTHER" id="PTHR24228:SF72">
    <property type="entry name" value="G-PROTEIN COUPLED RECEPTORS FAMILY 1 PROFILE DOMAIN-CONTAINING PROTEIN"/>
    <property type="match status" value="1"/>
</dbReference>
<dbReference type="PROSITE" id="PS00237">
    <property type="entry name" value="G_PROTEIN_RECEP_F1_1"/>
    <property type="match status" value="1"/>
</dbReference>
<dbReference type="KEGG" id="aplc:110973457"/>
<comment type="subcellular location">
    <subcellularLocation>
        <location evidence="1">Cell membrane</location>
        <topology evidence="1">Multi-pass membrane protein</topology>
    </subcellularLocation>
</comment>
<dbReference type="OrthoDB" id="10044919at2759"/>
<dbReference type="InterPro" id="IPR017452">
    <property type="entry name" value="GPCR_Rhodpsn_7TM"/>
</dbReference>
<dbReference type="Gene3D" id="1.20.1070.10">
    <property type="entry name" value="Rhodopsin 7-helix transmembrane proteins"/>
    <property type="match status" value="1"/>
</dbReference>
<keyword evidence="6 11" id="KW-0472">Membrane</keyword>
<keyword evidence="5 9" id="KW-0297">G-protein coupled receptor</keyword>
<organism evidence="13 14">
    <name type="scientific">Acanthaster planci</name>
    <name type="common">Crown-of-thorns starfish</name>
    <dbReference type="NCBI Taxonomy" id="133434"/>
    <lineage>
        <taxon>Eukaryota</taxon>
        <taxon>Metazoa</taxon>
        <taxon>Echinodermata</taxon>
        <taxon>Eleutherozoa</taxon>
        <taxon>Asterozoa</taxon>
        <taxon>Asteroidea</taxon>
        <taxon>Valvatacea</taxon>
        <taxon>Valvatida</taxon>
        <taxon>Acanthasteridae</taxon>
        <taxon>Acanthaster</taxon>
    </lineage>
</organism>
<evidence type="ECO:0000256" key="3">
    <source>
        <dbReference type="ARBA" id="ARBA00022692"/>
    </source>
</evidence>
<dbReference type="SUPFAM" id="SSF81321">
    <property type="entry name" value="Family A G protein-coupled receptor-like"/>
    <property type="match status" value="1"/>
</dbReference>
<proteinExistence type="inferred from homology"/>
<dbReference type="CDD" id="cd00637">
    <property type="entry name" value="7tm_classA_rhodopsin-like"/>
    <property type="match status" value="1"/>
</dbReference>
<feature type="region of interest" description="Disordered" evidence="10">
    <location>
        <begin position="267"/>
        <end position="288"/>
    </location>
</feature>
<evidence type="ECO:0000313" key="13">
    <source>
        <dbReference type="Proteomes" id="UP000694845"/>
    </source>
</evidence>
<evidence type="ECO:0000256" key="11">
    <source>
        <dbReference type="SAM" id="Phobius"/>
    </source>
</evidence>
<protein>
    <submittedName>
        <fullName evidence="14">Alpha-1B adrenergic receptor-like</fullName>
    </submittedName>
</protein>
<dbReference type="PRINTS" id="PR00237">
    <property type="entry name" value="GPCRRHODOPSN"/>
</dbReference>
<dbReference type="GeneID" id="110973457"/>
<feature type="transmembrane region" description="Helical" evidence="11">
    <location>
        <begin position="96"/>
        <end position="115"/>
    </location>
</feature>
<dbReference type="SMART" id="SM01381">
    <property type="entry name" value="7TM_GPCR_Srsx"/>
    <property type="match status" value="1"/>
</dbReference>
<reference evidence="14" key="1">
    <citation type="submission" date="2025-08" db="UniProtKB">
        <authorList>
            <consortium name="RefSeq"/>
        </authorList>
    </citation>
    <scope>IDENTIFICATION</scope>
</reference>
<dbReference type="RefSeq" id="XP_022079996.1">
    <property type="nucleotide sequence ID" value="XM_022224304.1"/>
</dbReference>
<keyword evidence="8 9" id="KW-0807">Transducer</keyword>
<evidence type="ECO:0000256" key="10">
    <source>
        <dbReference type="SAM" id="MobiDB-lite"/>
    </source>
</evidence>
<accession>A0A8B7XIG5</accession>
<keyword evidence="2" id="KW-1003">Cell membrane</keyword>
<name>A0A8B7XIG5_ACAPL</name>
<feature type="transmembrane region" description="Helical" evidence="11">
    <location>
        <begin position="176"/>
        <end position="195"/>
    </location>
</feature>
<feature type="transmembrane region" description="Helical" evidence="11">
    <location>
        <begin position="224"/>
        <end position="246"/>
    </location>
</feature>
<evidence type="ECO:0000256" key="7">
    <source>
        <dbReference type="ARBA" id="ARBA00023170"/>
    </source>
</evidence>
<dbReference type="PANTHER" id="PTHR24228">
    <property type="entry name" value="B2 BRADYKININ RECEPTOR/ANGIOTENSIN II RECEPTOR"/>
    <property type="match status" value="1"/>
</dbReference>
<feature type="transmembrane region" description="Helical" evidence="11">
    <location>
        <begin position="135"/>
        <end position="156"/>
    </location>
</feature>
<dbReference type="GO" id="GO:0005886">
    <property type="term" value="C:plasma membrane"/>
    <property type="evidence" value="ECO:0007669"/>
    <property type="project" value="UniProtKB-SubCell"/>
</dbReference>
<evidence type="ECO:0000313" key="14">
    <source>
        <dbReference type="RefSeq" id="XP_022079996.1"/>
    </source>
</evidence>
<dbReference type="InterPro" id="IPR000276">
    <property type="entry name" value="GPCR_Rhodpsn"/>
</dbReference>
<gene>
    <name evidence="14" type="primary">LOC110973457</name>
</gene>